<evidence type="ECO:0000256" key="6">
    <source>
        <dbReference type="SAM" id="MobiDB-lite"/>
    </source>
</evidence>
<dbReference type="EMBL" id="OC917874">
    <property type="protein sequence ID" value="CAD7648189.1"/>
    <property type="molecule type" value="Genomic_DNA"/>
</dbReference>
<dbReference type="Gene3D" id="2.60.120.920">
    <property type="match status" value="1"/>
</dbReference>
<dbReference type="PROSITE" id="PS01359">
    <property type="entry name" value="ZF_PHD_1"/>
    <property type="match status" value="1"/>
</dbReference>
<dbReference type="InterPro" id="IPR001870">
    <property type="entry name" value="B30.2/SPRY"/>
</dbReference>
<dbReference type="InterPro" id="IPR013320">
    <property type="entry name" value="ConA-like_dom_sf"/>
</dbReference>
<dbReference type="GO" id="GO:0048188">
    <property type="term" value="C:Set1C/COMPASS complex"/>
    <property type="evidence" value="ECO:0007669"/>
    <property type="project" value="InterPro"/>
</dbReference>
<keyword evidence="5" id="KW-0539">Nucleus</keyword>
<proteinExistence type="predicted"/>
<dbReference type="PROSITE" id="PS50188">
    <property type="entry name" value="B302_SPRY"/>
    <property type="match status" value="1"/>
</dbReference>
<dbReference type="PANTHER" id="PTHR10598">
    <property type="entry name" value="SET1/ASH2 HISTONE METHYLTRANSFERASE COMPLEX SUBUNIT ASH2"/>
    <property type="match status" value="1"/>
</dbReference>
<keyword evidence="2" id="KW-0479">Metal-binding</keyword>
<evidence type="ECO:0000256" key="5">
    <source>
        <dbReference type="ARBA" id="ARBA00023242"/>
    </source>
</evidence>
<evidence type="ECO:0000259" key="7">
    <source>
        <dbReference type="PROSITE" id="PS50188"/>
    </source>
</evidence>
<name>A0A7R9LWY4_9ACAR</name>
<dbReference type="Pfam" id="PF21257">
    <property type="entry name" value="PHD_ash2p_like"/>
    <property type="match status" value="1"/>
</dbReference>
<dbReference type="SUPFAM" id="SSF57903">
    <property type="entry name" value="FYVE/PHD zinc finger"/>
    <property type="match status" value="1"/>
</dbReference>
<keyword evidence="3" id="KW-0863">Zinc-finger</keyword>
<dbReference type="Proteomes" id="UP000728032">
    <property type="component" value="Unassembled WGS sequence"/>
</dbReference>
<keyword evidence="9" id="KW-1185">Reference proteome</keyword>
<dbReference type="Pfam" id="PF21198">
    <property type="entry name" value="ASH2L-like_WH"/>
    <property type="match status" value="1"/>
</dbReference>
<dbReference type="InterPro" id="IPR037353">
    <property type="entry name" value="ASH2"/>
</dbReference>
<feature type="domain" description="B30.2/SPRY" evidence="7">
    <location>
        <begin position="279"/>
        <end position="501"/>
    </location>
</feature>
<dbReference type="SMART" id="SM00449">
    <property type="entry name" value="SPRY"/>
    <property type="match status" value="1"/>
</dbReference>
<dbReference type="OrthoDB" id="10266026at2759"/>
<reference evidence="8" key="1">
    <citation type="submission" date="2020-11" db="EMBL/GenBank/DDBJ databases">
        <authorList>
            <person name="Tran Van P."/>
        </authorList>
    </citation>
    <scope>NUCLEOTIDE SEQUENCE</scope>
</reference>
<dbReference type="InterPro" id="IPR011011">
    <property type="entry name" value="Znf_FYVE_PHD"/>
</dbReference>
<dbReference type="InterPro" id="IPR003877">
    <property type="entry name" value="SPRY_dom"/>
</dbReference>
<dbReference type="GO" id="GO:0000976">
    <property type="term" value="F:transcription cis-regulatory region binding"/>
    <property type="evidence" value="ECO:0007669"/>
    <property type="project" value="TreeGrafter"/>
</dbReference>
<evidence type="ECO:0000256" key="2">
    <source>
        <dbReference type="ARBA" id="ARBA00022723"/>
    </source>
</evidence>
<evidence type="ECO:0000256" key="1">
    <source>
        <dbReference type="ARBA" id="ARBA00004123"/>
    </source>
</evidence>
<dbReference type="SUPFAM" id="SSF49899">
    <property type="entry name" value="Concanavalin A-like lectins/glucanases"/>
    <property type="match status" value="1"/>
</dbReference>
<evidence type="ECO:0000256" key="3">
    <source>
        <dbReference type="ARBA" id="ARBA00022771"/>
    </source>
</evidence>
<feature type="region of interest" description="Disordered" evidence="6">
    <location>
        <begin position="204"/>
        <end position="224"/>
    </location>
</feature>
<accession>A0A7R9LWY4</accession>
<dbReference type="GO" id="GO:0008270">
    <property type="term" value="F:zinc ion binding"/>
    <property type="evidence" value="ECO:0007669"/>
    <property type="project" value="UniProtKB-KW"/>
</dbReference>
<sequence length="547" mass="61745">MEWTDVETKERLLLDDEPSVTSAADESSQQSSGGGGAPPNALCYCERERDVRQVELQCCRCLKWFHKQCVTSAVGRCLPFMTCYTFWCRDCGADSVEAFSRRQTNFSQMCETAIANLMVGAEEDGNRVSFSKDREIIPFIDANWEVLTTMPRRIKHTWHQTVVKTMTKETDTFIHDARDPNDPHFALRNQDLLRIGPNYDSARIDPAGGVPNRFGGRGAKRRFEPSEALAAKRQKSELSSPKLPPNGFPAEFPFNKDGYRYVLAEPDPHGPFRQEFEESQDLAGKPIPGWLCRKLMPDWVALSLHDRATQLKISEDRRTVCGEKGYCMVRANYGVRRGLWFFEVRVEDMPDGAAVRLGVAQELANIQAPLGYDKFGYSVRSRKGTKFHDSRGQHFADSGFGAGDVIGFLLELPDGADSALLNTYKDKPLVKFKSYLYFEEKDDIPKQTRELRPLADSRLTVFKNGRPLGTAFHDLYAGTYYPSASLYKSASVSFNFGPKFEFPPKGRAFDAMSAVVATQQTEQTLSEVLYFVENEGRLRLDIFYGGN</sequence>
<feature type="compositionally biased region" description="Basic and acidic residues" evidence="6">
    <location>
        <begin position="1"/>
        <end position="14"/>
    </location>
</feature>
<organism evidence="8">
    <name type="scientific">Oppiella nova</name>
    <dbReference type="NCBI Taxonomy" id="334625"/>
    <lineage>
        <taxon>Eukaryota</taxon>
        <taxon>Metazoa</taxon>
        <taxon>Ecdysozoa</taxon>
        <taxon>Arthropoda</taxon>
        <taxon>Chelicerata</taxon>
        <taxon>Arachnida</taxon>
        <taxon>Acari</taxon>
        <taxon>Acariformes</taxon>
        <taxon>Sarcoptiformes</taxon>
        <taxon>Oribatida</taxon>
        <taxon>Brachypylina</taxon>
        <taxon>Oppioidea</taxon>
        <taxon>Oppiidae</taxon>
        <taxon>Oppiella</taxon>
    </lineage>
</organism>
<comment type="subcellular location">
    <subcellularLocation>
        <location evidence="1">Nucleus</location>
    </subcellularLocation>
</comment>
<dbReference type="PANTHER" id="PTHR10598:SF0">
    <property type="entry name" value="SET1_ASH2 HISTONE METHYLTRANSFERASE COMPLEX SUBUNIT ASH2"/>
    <property type="match status" value="1"/>
</dbReference>
<dbReference type="Gene3D" id="3.90.980.20">
    <property type="match status" value="1"/>
</dbReference>
<dbReference type="CDD" id="cd12872">
    <property type="entry name" value="SPRY_Ash2"/>
    <property type="match status" value="1"/>
</dbReference>
<dbReference type="Pfam" id="PF00622">
    <property type="entry name" value="SPRY"/>
    <property type="match status" value="1"/>
</dbReference>
<protein>
    <recommendedName>
        <fullName evidence="7">B30.2/SPRY domain-containing protein</fullName>
    </recommendedName>
</protein>
<keyword evidence="4" id="KW-0862">Zinc</keyword>
<dbReference type="InterPro" id="IPR053835">
    <property type="entry name" value="ASH2L-like_WH"/>
</dbReference>
<dbReference type="AlphaFoldDB" id="A0A7R9LWY4"/>
<gene>
    <name evidence="8" type="ORF">ONB1V03_LOCUS6633</name>
</gene>
<dbReference type="InterPro" id="IPR043136">
    <property type="entry name" value="B30.2/SPRY_sf"/>
</dbReference>
<dbReference type="InterPro" id="IPR019786">
    <property type="entry name" value="Zinc_finger_PHD-type_CS"/>
</dbReference>
<evidence type="ECO:0000313" key="8">
    <source>
        <dbReference type="EMBL" id="CAD7648189.1"/>
    </source>
</evidence>
<evidence type="ECO:0000313" key="9">
    <source>
        <dbReference type="Proteomes" id="UP000728032"/>
    </source>
</evidence>
<feature type="region of interest" description="Disordered" evidence="6">
    <location>
        <begin position="1"/>
        <end position="37"/>
    </location>
</feature>
<dbReference type="InterPro" id="IPR049455">
    <property type="entry name" value="ASH2-like_PHD"/>
</dbReference>
<evidence type="ECO:0000256" key="4">
    <source>
        <dbReference type="ARBA" id="ARBA00022833"/>
    </source>
</evidence>
<dbReference type="EMBL" id="CAJPVJ010003049">
    <property type="protein sequence ID" value="CAG2167121.1"/>
    <property type="molecule type" value="Genomic_DNA"/>
</dbReference>